<dbReference type="RefSeq" id="WP_183602158.1">
    <property type="nucleotide sequence ID" value="NZ_JACHXK010000010.1"/>
</dbReference>
<keyword evidence="1" id="KW-0812">Transmembrane</keyword>
<reference evidence="2 3" key="1">
    <citation type="submission" date="2020-08" db="EMBL/GenBank/DDBJ databases">
        <title>Genomic Encyclopedia of Type Strains, Phase III (KMG-III): the genomes of soil and plant-associated and newly described type strains.</title>
        <authorList>
            <person name="Whitman W."/>
        </authorList>
    </citation>
    <scope>NUCLEOTIDE SEQUENCE [LARGE SCALE GENOMIC DNA]</scope>
    <source>
        <strain evidence="2 3">CECT 5862</strain>
    </source>
</reference>
<dbReference type="Proteomes" id="UP000570361">
    <property type="component" value="Unassembled WGS sequence"/>
</dbReference>
<evidence type="ECO:0008006" key="4">
    <source>
        <dbReference type="Google" id="ProtNLM"/>
    </source>
</evidence>
<keyword evidence="3" id="KW-1185">Reference proteome</keyword>
<evidence type="ECO:0000256" key="1">
    <source>
        <dbReference type="SAM" id="Phobius"/>
    </source>
</evidence>
<feature type="transmembrane region" description="Helical" evidence="1">
    <location>
        <begin position="43"/>
        <end position="62"/>
    </location>
</feature>
<keyword evidence="1" id="KW-0472">Membrane</keyword>
<evidence type="ECO:0000313" key="2">
    <source>
        <dbReference type="EMBL" id="MBB3112172.1"/>
    </source>
</evidence>
<dbReference type="AlphaFoldDB" id="A0A7W5B0U1"/>
<dbReference type="EMBL" id="JACHXK010000010">
    <property type="protein sequence ID" value="MBB3112172.1"/>
    <property type="molecule type" value="Genomic_DNA"/>
</dbReference>
<keyword evidence="1" id="KW-1133">Transmembrane helix</keyword>
<feature type="transmembrane region" description="Helical" evidence="1">
    <location>
        <begin position="12"/>
        <end position="31"/>
    </location>
</feature>
<accession>A0A7W5B0U1</accession>
<gene>
    <name evidence="2" type="ORF">FHS18_004250</name>
</gene>
<organism evidence="2 3">
    <name type="scientific">Paenibacillus phyllosphaerae</name>
    <dbReference type="NCBI Taxonomy" id="274593"/>
    <lineage>
        <taxon>Bacteria</taxon>
        <taxon>Bacillati</taxon>
        <taxon>Bacillota</taxon>
        <taxon>Bacilli</taxon>
        <taxon>Bacillales</taxon>
        <taxon>Paenibacillaceae</taxon>
        <taxon>Paenibacillus</taxon>
    </lineage>
</organism>
<evidence type="ECO:0000313" key="3">
    <source>
        <dbReference type="Proteomes" id="UP000570361"/>
    </source>
</evidence>
<proteinExistence type="predicted"/>
<protein>
    <recommendedName>
        <fullName evidence="4">SigmaY antisigma factor component</fullName>
    </recommendedName>
</protein>
<name>A0A7W5B0U1_9BACL</name>
<sequence>MNELNHLSQGEIWVLALVVILLICQSTWLFIDARKHSRFPWFWGLWGLIQSPMPLLFYWLIVRRGLRKPQV</sequence>
<comment type="caution">
    <text evidence="2">The sequence shown here is derived from an EMBL/GenBank/DDBJ whole genome shotgun (WGS) entry which is preliminary data.</text>
</comment>